<comment type="caution">
    <text evidence="2">The sequence shown here is derived from an EMBL/GenBank/DDBJ whole genome shotgun (WGS) entry which is preliminary data.</text>
</comment>
<evidence type="ECO:0000256" key="1">
    <source>
        <dbReference type="ARBA" id="ARBA00006718"/>
    </source>
</evidence>
<dbReference type="SUPFAM" id="SSF89360">
    <property type="entry name" value="HesB-like domain"/>
    <property type="match status" value="1"/>
</dbReference>
<comment type="similarity">
    <text evidence="1">Belongs to the HesB/IscA family.</text>
</comment>
<dbReference type="PIRSF" id="PIRSF034852">
    <property type="entry name" value="UCP034852"/>
    <property type="match status" value="1"/>
</dbReference>
<name>A0A1C0YE62_9BACL</name>
<protein>
    <recommendedName>
        <fullName evidence="4">HesB/YadR/YfhF family protein</fullName>
    </recommendedName>
</protein>
<dbReference type="STRING" id="33978.A6M13_13475"/>
<dbReference type="OrthoDB" id="1645729at2"/>
<evidence type="ECO:0000313" key="3">
    <source>
        <dbReference type="Proteomes" id="UP000093199"/>
    </source>
</evidence>
<dbReference type="AlphaFoldDB" id="A0A1C0YE62"/>
<evidence type="ECO:0008006" key="4">
    <source>
        <dbReference type="Google" id="ProtNLM"/>
    </source>
</evidence>
<accession>A0A1C0YE62</accession>
<dbReference type="EMBL" id="MASJ01000014">
    <property type="protein sequence ID" value="OCS85441.1"/>
    <property type="molecule type" value="Genomic_DNA"/>
</dbReference>
<evidence type="ECO:0000313" key="2">
    <source>
        <dbReference type="EMBL" id="OCS85441.1"/>
    </source>
</evidence>
<dbReference type="InterPro" id="IPR008326">
    <property type="entry name" value="PdhI-like"/>
</dbReference>
<dbReference type="Proteomes" id="UP000093199">
    <property type="component" value="Unassembled WGS sequence"/>
</dbReference>
<proteinExistence type="inferred from homology"/>
<organism evidence="2 3">
    <name type="scientific">Caryophanon tenue</name>
    <dbReference type="NCBI Taxonomy" id="33978"/>
    <lineage>
        <taxon>Bacteria</taxon>
        <taxon>Bacillati</taxon>
        <taxon>Bacillota</taxon>
        <taxon>Bacilli</taxon>
        <taxon>Bacillales</taxon>
        <taxon>Caryophanaceae</taxon>
        <taxon>Caryophanon</taxon>
    </lineage>
</organism>
<dbReference type="RefSeq" id="WP_066545008.1">
    <property type="nucleotide sequence ID" value="NZ_MASJ01000014.1"/>
</dbReference>
<keyword evidence="3" id="KW-1185">Reference proteome</keyword>
<reference evidence="2 3" key="1">
    <citation type="submission" date="2016-07" db="EMBL/GenBank/DDBJ databases">
        <title>Caryophanon tenue genome sequencing.</title>
        <authorList>
            <person name="Verma A."/>
            <person name="Pal Y."/>
            <person name="Krishnamurthi S."/>
        </authorList>
    </citation>
    <scope>NUCLEOTIDE SEQUENCE [LARGE SCALE GENOMIC DNA]</scope>
    <source>
        <strain evidence="2 3">DSM 14152</strain>
    </source>
</reference>
<sequence length="97" mass="11422">MNIIVSEEAFAWFTREMEAEAGDYIRFYARYGGSSKFHEGFSLGMNRELPHEIGVETIVDGIHFYIEARDEWFFNEHDLHVHVNTALDELTYEYHAT</sequence>
<gene>
    <name evidence="2" type="ORF">A6M13_13475</name>
</gene>
<dbReference type="InterPro" id="IPR035903">
    <property type="entry name" value="HesB-like_dom_sf"/>
</dbReference>